<dbReference type="SUPFAM" id="SSF46785">
    <property type="entry name" value="Winged helix' DNA-binding domain"/>
    <property type="match status" value="1"/>
</dbReference>
<dbReference type="PANTHER" id="PTHR46577:SF2">
    <property type="entry name" value="TRANSCRIPTIONAL REGULATORY PROTEIN"/>
    <property type="match status" value="1"/>
</dbReference>
<dbReference type="Proteomes" id="UP000253769">
    <property type="component" value="Unassembled WGS sequence"/>
</dbReference>
<keyword evidence="7" id="KW-0808">Transferase</keyword>
<dbReference type="SMART" id="SM00345">
    <property type="entry name" value="HTH_GNTR"/>
    <property type="match status" value="1"/>
</dbReference>
<comment type="caution">
    <text evidence="7">The sequence shown here is derived from an EMBL/GenBank/DDBJ whole genome shotgun (WGS) entry which is preliminary data.</text>
</comment>
<accession>A0A369WKU2</accession>
<dbReference type="Pfam" id="PF00155">
    <property type="entry name" value="Aminotran_1_2"/>
    <property type="match status" value="1"/>
</dbReference>
<dbReference type="InterPro" id="IPR036390">
    <property type="entry name" value="WH_DNA-bd_sf"/>
</dbReference>
<evidence type="ECO:0000256" key="3">
    <source>
        <dbReference type="ARBA" id="ARBA00023015"/>
    </source>
</evidence>
<dbReference type="OrthoDB" id="9804020at2"/>
<keyword evidence="8" id="KW-1185">Reference proteome</keyword>
<dbReference type="GO" id="GO:0003700">
    <property type="term" value="F:DNA-binding transcription factor activity"/>
    <property type="evidence" value="ECO:0007669"/>
    <property type="project" value="InterPro"/>
</dbReference>
<dbReference type="RefSeq" id="WP_114695312.1">
    <property type="nucleotide sequence ID" value="NZ_QQOH01000002.1"/>
</dbReference>
<dbReference type="PANTHER" id="PTHR46577">
    <property type="entry name" value="HTH-TYPE TRANSCRIPTIONAL REGULATORY PROTEIN GABR"/>
    <property type="match status" value="1"/>
</dbReference>
<keyword evidence="5" id="KW-0804">Transcription</keyword>
<dbReference type="EMBL" id="QQOH01000002">
    <property type="protein sequence ID" value="RDE22680.1"/>
    <property type="molecule type" value="Genomic_DNA"/>
</dbReference>
<keyword evidence="3" id="KW-0805">Transcription regulation</keyword>
<dbReference type="GO" id="GO:0003677">
    <property type="term" value="F:DNA binding"/>
    <property type="evidence" value="ECO:0007669"/>
    <property type="project" value="UniProtKB-KW"/>
</dbReference>
<evidence type="ECO:0000256" key="2">
    <source>
        <dbReference type="ARBA" id="ARBA00022898"/>
    </source>
</evidence>
<dbReference type="CDD" id="cd07377">
    <property type="entry name" value="WHTH_GntR"/>
    <property type="match status" value="1"/>
</dbReference>
<dbReference type="Gene3D" id="3.90.1150.10">
    <property type="entry name" value="Aspartate Aminotransferase, domain 1"/>
    <property type="match status" value="1"/>
</dbReference>
<organism evidence="7 8">
    <name type="scientific">Motiliproteus coralliicola</name>
    <dbReference type="NCBI Taxonomy" id="2283196"/>
    <lineage>
        <taxon>Bacteria</taxon>
        <taxon>Pseudomonadati</taxon>
        <taxon>Pseudomonadota</taxon>
        <taxon>Gammaproteobacteria</taxon>
        <taxon>Oceanospirillales</taxon>
        <taxon>Oceanospirillaceae</taxon>
        <taxon>Motiliproteus</taxon>
    </lineage>
</organism>
<proteinExistence type="inferred from homology"/>
<dbReference type="InterPro" id="IPR015421">
    <property type="entry name" value="PyrdxlP-dep_Trfase_major"/>
</dbReference>
<reference evidence="7 8" key="1">
    <citation type="submission" date="2018-07" db="EMBL/GenBank/DDBJ databases">
        <title>Motiliproteus coralliicola sp. nov., a bacterium isolated from Coral.</title>
        <authorList>
            <person name="Wang G."/>
        </authorList>
    </citation>
    <scope>NUCLEOTIDE SEQUENCE [LARGE SCALE GENOMIC DNA]</scope>
    <source>
        <strain evidence="7 8">C34</strain>
    </source>
</reference>
<name>A0A369WKU2_9GAMM</name>
<dbReference type="GO" id="GO:0030170">
    <property type="term" value="F:pyridoxal phosphate binding"/>
    <property type="evidence" value="ECO:0007669"/>
    <property type="project" value="InterPro"/>
</dbReference>
<protein>
    <submittedName>
        <fullName evidence="7">PLP-dependent aminotransferase family protein</fullName>
    </submittedName>
</protein>
<evidence type="ECO:0000259" key="6">
    <source>
        <dbReference type="PROSITE" id="PS50949"/>
    </source>
</evidence>
<comment type="similarity">
    <text evidence="1">In the C-terminal section; belongs to the class-I pyridoxal-phosphate-dependent aminotransferase family.</text>
</comment>
<feature type="domain" description="HTH gntR-type" evidence="6">
    <location>
        <begin position="3"/>
        <end position="71"/>
    </location>
</feature>
<dbReference type="InterPro" id="IPR036388">
    <property type="entry name" value="WH-like_DNA-bd_sf"/>
</dbReference>
<dbReference type="GO" id="GO:0008483">
    <property type="term" value="F:transaminase activity"/>
    <property type="evidence" value="ECO:0007669"/>
    <property type="project" value="UniProtKB-KW"/>
</dbReference>
<dbReference type="InterPro" id="IPR000524">
    <property type="entry name" value="Tscrpt_reg_HTH_GntR"/>
</dbReference>
<gene>
    <name evidence="7" type="ORF">DV711_08855</name>
</gene>
<keyword evidence="7" id="KW-0032">Aminotransferase</keyword>
<dbReference type="PROSITE" id="PS50949">
    <property type="entry name" value="HTH_GNTR"/>
    <property type="match status" value="1"/>
</dbReference>
<dbReference type="AlphaFoldDB" id="A0A369WKU2"/>
<keyword evidence="4" id="KW-0238">DNA-binding</keyword>
<keyword evidence="2" id="KW-0663">Pyridoxal phosphate</keyword>
<dbReference type="Gene3D" id="3.40.640.10">
    <property type="entry name" value="Type I PLP-dependent aspartate aminotransferase-like (Major domain)"/>
    <property type="match status" value="1"/>
</dbReference>
<evidence type="ECO:0000256" key="1">
    <source>
        <dbReference type="ARBA" id="ARBA00005384"/>
    </source>
</evidence>
<sequence>MSDFLYRQLVRELTEEIRTERRPVGSKMPSIRTLSQQRGLSKSTVLTAYDRLEADGLISARPRSGYYVNGVQATDTLPITKPLTSKPESTPLPVTSGQVLVDIMERGAAFDLIGHQKSEIGKESLRRCLARAQRKQTTREQNNYDEPAGLYELRSQIANRLLAGASHLNADEIIITAGCQHALLLALMATTQHGDVVAVESPGFYGVFQLFEALGLKALELPSSPETGLSPEALELSLQHWDIKALVVSPSYSTPTGASMPEANKQRILELAQSRDLPIIEDDIYGELSFNEQRPRTLHSYDKTGQVLLCSSVSKSLSRDLRVGWIAPGRYRERVKQLKLVTSLASCQAQQRGLVDFLQEGSFDRHLRVQRQKLRQQYQQLLEMLGRYLPTMQSCSRPEGGLALWVELPEPIDTLELYGRSLQQGIILTPGRLFTAQERYRNALRISFAFPWTEHRQDALKRLGQLVAQYPASNT</sequence>
<dbReference type="CDD" id="cd00609">
    <property type="entry name" value="AAT_like"/>
    <property type="match status" value="1"/>
</dbReference>
<dbReference type="InterPro" id="IPR015424">
    <property type="entry name" value="PyrdxlP-dep_Trfase"/>
</dbReference>
<dbReference type="InterPro" id="IPR051446">
    <property type="entry name" value="HTH_trans_reg/aminotransferase"/>
</dbReference>
<evidence type="ECO:0000313" key="8">
    <source>
        <dbReference type="Proteomes" id="UP000253769"/>
    </source>
</evidence>
<evidence type="ECO:0000256" key="4">
    <source>
        <dbReference type="ARBA" id="ARBA00023125"/>
    </source>
</evidence>
<dbReference type="InterPro" id="IPR015422">
    <property type="entry name" value="PyrdxlP-dep_Trfase_small"/>
</dbReference>
<dbReference type="Gene3D" id="1.10.10.10">
    <property type="entry name" value="Winged helix-like DNA-binding domain superfamily/Winged helix DNA-binding domain"/>
    <property type="match status" value="1"/>
</dbReference>
<evidence type="ECO:0000256" key="5">
    <source>
        <dbReference type="ARBA" id="ARBA00023163"/>
    </source>
</evidence>
<dbReference type="Pfam" id="PF00392">
    <property type="entry name" value="GntR"/>
    <property type="match status" value="1"/>
</dbReference>
<dbReference type="SUPFAM" id="SSF53383">
    <property type="entry name" value="PLP-dependent transferases"/>
    <property type="match status" value="1"/>
</dbReference>
<evidence type="ECO:0000313" key="7">
    <source>
        <dbReference type="EMBL" id="RDE22680.1"/>
    </source>
</evidence>
<dbReference type="InterPro" id="IPR004839">
    <property type="entry name" value="Aminotransferase_I/II_large"/>
</dbReference>